<dbReference type="PANTHER" id="PTHR39340">
    <property type="entry name" value="SULFOFRUCTOSEPHOSPHATE ALDOLASE"/>
    <property type="match status" value="1"/>
</dbReference>
<organism evidence="3 4">
    <name type="scientific">Streptomyces armeniacus</name>
    <dbReference type="NCBI Taxonomy" id="83291"/>
    <lineage>
        <taxon>Bacteria</taxon>
        <taxon>Bacillati</taxon>
        <taxon>Actinomycetota</taxon>
        <taxon>Actinomycetes</taxon>
        <taxon>Kitasatosporales</taxon>
        <taxon>Streptomycetaceae</taxon>
        <taxon>Streptomyces</taxon>
    </lineage>
</organism>
<gene>
    <name evidence="3" type="ORF">DVA86_13460</name>
</gene>
<dbReference type="GO" id="GO:0061595">
    <property type="term" value="F:6-deoxy-6-sulfofructose-1-phosphate aldolase activity"/>
    <property type="evidence" value="ECO:0007669"/>
    <property type="project" value="TreeGrafter"/>
</dbReference>
<dbReference type="PANTHER" id="PTHR39340:SF1">
    <property type="entry name" value="SULFOFRUCTOSEPHOSPHATE ALDOLASE"/>
    <property type="match status" value="1"/>
</dbReference>
<evidence type="ECO:0000256" key="1">
    <source>
        <dbReference type="ARBA" id="ARBA00008679"/>
    </source>
</evidence>
<keyword evidence="4" id="KW-1185">Reference proteome</keyword>
<name>A0A345Y099_9ACTN</name>
<dbReference type="SUPFAM" id="SSF51569">
    <property type="entry name" value="Aldolase"/>
    <property type="match status" value="1"/>
</dbReference>
<proteinExistence type="inferred from homology"/>
<reference evidence="3 4" key="1">
    <citation type="submission" date="2018-07" db="EMBL/GenBank/DDBJ databases">
        <title>Draft genome of the type strain Streptomyces armeniacus ATCC 15676.</title>
        <authorList>
            <person name="Labana P."/>
            <person name="Gosse J.T."/>
            <person name="Boddy C.N."/>
        </authorList>
    </citation>
    <scope>NUCLEOTIDE SEQUENCE [LARGE SCALE GENOMIC DNA]</scope>
    <source>
        <strain evidence="3 4">ATCC 15676</strain>
    </source>
</reference>
<dbReference type="KEGG" id="sarm:DVA86_13460"/>
<dbReference type="EMBL" id="CP031320">
    <property type="protein sequence ID" value="AXK37315.1"/>
    <property type="molecule type" value="Genomic_DNA"/>
</dbReference>
<dbReference type="InterPro" id="IPR002915">
    <property type="entry name" value="DeoC/FbaB/LacD_aldolase"/>
</dbReference>
<protein>
    <submittedName>
        <fullName evidence="3">Aldolase</fullName>
    </submittedName>
</protein>
<dbReference type="SMART" id="SM01133">
    <property type="entry name" value="DeoC"/>
    <property type="match status" value="1"/>
</dbReference>
<dbReference type="GO" id="GO:1902777">
    <property type="term" value="P:6-sulfoquinovose(1-) catabolic process"/>
    <property type="evidence" value="ECO:0007669"/>
    <property type="project" value="TreeGrafter"/>
</dbReference>
<evidence type="ECO:0000256" key="2">
    <source>
        <dbReference type="ARBA" id="ARBA00023239"/>
    </source>
</evidence>
<comment type="similarity">
    <text evidence="1">Belongs to the aldolase LacD family.</text>
</comment>
<accession>A0A345Y099</accession>
<dbReference type="Gene3D" id="3.20.20.70">
    <property type="entry name" value="Aldolase class I"/>
    <property type="match status" value="1"/>
</dbReference>
<dbReference type="InterPro" id="IPR050552">
    <property type="entry name" value="LacD_aldolase"/>
</dbReference>
<evidence type="ECO:0000313" key="3">
    <source>
        <dbReference type="EMBL" id="AXK37315.1"/>
    </source>
</evidence>
<dbReference type="Proteomes" id="UP000254425">
    <property type="component" value="Chromosome"/>
</dbReference>
<sequence length="287" mass="29965">MLAVDQREAMRLMFAGDAAPEPDGSVPARVLESVPDGTLTAFKTAAARTLTPYASGVLADRQFCLDALVREGAVAPGCGLIAAADRFVPGHGEVVTDAVIDEDVDPHAVRAQGAVAMKLLVIWRPDGSPGQRTDMVRRFVRRCRDAGLASIIEPVSRAPRSGAAWDHTAGVLAAARELGDLGADLYKGEVPLGGRGSDAEVRERCAELGAALASPWVVLSSGVPADEFPRAVRLACEAGASGFLAGRAVWRDCIGAPDAGRALRDDAVPRLRRLVDVVDETVAAKAG</sequence>
<dbReference type="InterPro" id="IPR013785">
    <property type="entry name" value="Aldolase_TIM"/>
</dbReference>
<evidence type="ECO:0000313" key="4">
    <source>
        <dbReference type="Proteomes" id="UP000254425"/>
    </source>
</evidence>
<dbReference type="Pfam" id="PF01791">
    <property type="entry name" value="DeoC"/>
    <property type="match status" value="1"/>
</dbReference>
<keyword evidence="2" id="KW-0456">Lyase</keyword>
<dbReference type="AlphaFoldDB" id="A0A345Y099"/>